<evidence type="ECO:0000259" key="9">
    <source>
        <dbReference type="Pfam" id="PF12704"/>
    </source>
</evidence>
<evidence type="ECO:0000256" key="1">
    <source>
        <dbReference type="ARBA" id="ARBA00004651"/>
    </source>
</evidence>
<dbReference type="Proteomes" id="UP001193748">
    <property type="component" value="Unassembled WGS sequence"/>
</dbReference>
<keyword evidence="4 7" id="KW-1133">Transmembrane helix</keyword>
<dbReference type="GO" id="GO:0022857">
    <property type="term" value="F:transmembrane transporter activity"/>
    <property type="evidence" value="ECO:0007669"/>
    <property type="project" value="TreeGrafter"/>
</dbReference>
<feature type="domain" description="ABC3 transporter permease C-terminal" evidence="8">
    <location>
        <begin position="243"/>
        <end position="356"/>
    </location>
</feature>
<keyword evidence="2" id="KW-1003">Cell membrane</keyword>
<protein>
    <submittedName>
        <fullName evidence="10">ABC-type antimicrobial peptide transport system permease subunit</fullName>
    </submittedName>
</protein>
<evidence type="ECO:0000256" key="7">
    <source>
        <dbReference type="SAM" id="Phobius"/>
    </source>
</evidence>
<dbReference type="RefSeq" id="WP_077841342.1">
    <property type="nucleotide sequence ID" value="NZ_JABSWK010000001.1"/>
</dbReference>
<feature type="transmembrane region" description="Helical" evidence="7">
    <location>
        <begin position="295"/>
        <end position="317"/>
    </location>
</feature>
<feature type="transmembrane region" description="Helical" evidence="7">
    <location>
        <begin position="329"/>
        <end position="349"/>
    </location>
</feature>
<dbReference type="PANTHER" id="PTHR30572">
    <property type="entry name" value="MEMBRANE COMPONENT OF TRANSPORTER-RELATED"/>
    <property type="match status" value="1"/>
</dbReference>
<dbReference type="GO" id="GO:0005886">
    <property type="term" value="C:plasma membrane"/>
    <property type="evidence" value="ECO:0007669"/>
    <property type="project" value="UniProtKB-SubCell"/>
</dbReference>
<evidence type="ECO:0000256" key="2">
    <source>
        <dbReference type="ARBA" id="ARBA00022475"/>
    </source>
</evidence>
<dbReference type="EMBL" id="JABSWW010000001">
    <property type="protein sequence ID" value="NRT92121.1"/>
    <property type="molecule type" value="Genomic_DNA"/>
</dbReference>
<dbReference type="InterPro" id="IPR025857">
    <property type="entry name" value="MacB_PCD"/>
</dbReference>
<feature type="transmembrane region" description="Helical" evidence="7">
    <location>
        <begin position="12"/>
        <end position="30"/>
    </location>
</feature>
<comment type="subcellular location">
    <subcellularLocation>
        <location evidence="1">Cell membrane</location>
        <topology evidence="1">Multi-pass membrane protein</topology>
    </subcellularLocation>
</comment>
<name>A0AAX0BAX6_CLOBE</name>
<sequence>MINLKKYNNLMFIMMIFSLIIFTFSIYISIISAKYKNENEINGLLNNETKYFKFDTSKSITSNNILDVLKEYKNANIYMEYSSVSKVLENDTLFGKAVYYNYKINNKFPILKGRNFTLNDIESSDKLVLVGKNLTNQIIEENNEQYFNIDNENYKVIGILGDKEKETGYDNTFIVNLQAINCFTDYRKKWKINVDNTRYENEILSRYERMAENSQVKFDFIQSNSEKVDIFKIIKNYPEFMNMFIMIVVFGMVNLIIVVYYWMNKSIKEIGIRKAYGATDIEVAFYILKRYQFSVIVSIFVGISLHLIFKTILQLMFPEFYFDIYFKNIIIIALVFMFIGLIISVIPLIKARKVKPIIIMKGRLK</sequence>
<reference evidence="10" key="1">
    <citation type="submission" date="2020-05" db="EMBL/GenBank/DDBJ databases">
        <authorList>
            <person name="Brown S."/>
            <person name="Huntemann M."/>
            <person name="Clum A."/>
            <person name="Spunde A."/>
            <person name="Palaniappan K."/>
            <person name="Ritter S."/>
            <person name="Mikhailova N."/>
            <person name="Chen I.-M."/>
            <person name="Stamatis D."/>
            <person name="Reddy T."/>
            <person name="O'Malley R."/>
            <person name="Daum C."/>
            <person name="Shapiro N."/>
            <person name="Ivanova N."/>
            <person name="Kyrpides N."/>
            <person name="Woyke T."/>
        </authorList>
    </citation>
    <scope>NUCLEOTIDE SEQUENCE</scope>
    <source>
        <strain evidence="10">DJ080</strain>
    </source>
</reference>
<evidence type="ECO:0000313" key="11">
    <source>
        <dbReference type="Proteomes" id="UP001193748"/>
    </source>
</evidence>
<evidence type="ECO:0000256" key="3">
    <source>
        <dbReference type="ARBA" id="ARBA00022692"/>
    </source>
</evidence>
<proteinExistence type="inferred from homology"/>
<comment type="similarity">
    <text evidence="6">Belongs to the ABC-4 integral membrane protein family.</text>
</comment>
<evidence type="ECO:0000256" key="5">
    <source>
        <dbReference type="ARBA" id="ARBA00023136"/>
    </source>
</evidence>
<accession>A0AAX0BAX6</accession>
<evidence type="ECO:0000313" key="10">
    <source>
        <dbReference type="EMBL" id="NRT92121.1"/>
    </source>
</evidence>
<gene>
    <name evidence="10" type="ORF">B0H41_005800</name>
</gene>
<dbReference type="InterPro" id="IPR003838">
    <property type="entry name" value="ABC3_permease_C"/>
</dbReference>
<dbReference type="InterPro" id="IPR050250">
    <property type="entry name" value="Macrolide_Exporter_MacB"/>
</dbReference>
<keyword evidence="5 7" id="KW-0472">Membrane</keyword>
<feature type="transmembrane region" description="Helical" evidence="7">
    <location>
        <begin position="240"/>
        <end position="263"/>
    </location>
</feature>
<evidence type="ECO:0000256" key="6">
    <source>
        <dbReference type="ARBA" id="ARBA00038076"/>
    </source>
</evidence>
<evidence type="ECO:0000256" key="4">
    <source>
        <dbReference type="ARBA" id="ARBA00022989"/>
    </source>
</evidence>
<dbReference type="Pfam" id="PF02687">
    <property type="entry name" value="FtsX"/>
    <property type="match status" value="1"/>
</dbReference>
<evidence type="ECO:0000259" key="8">
    <source>
        <dbReference type="Pfam" id="PF02687"/>
    </source>
</evidence>
<dbReference type="Pfam" id="PF12704">
    <property type="entry name" value="MacB_PCD"/>
    <property type="match status" value="1"/>
</dbReference>
<organism evidence="10 11">
    <name type="scientific">Clostridium beijerinckii</name>
    <name type="common">Clostridium MP</name>
    <dbReference type="NCBI Taxonomy" id="1520"/>
    <lineage>
        <taxon>Bacteria</taxon>
        <taxon>Bacillati</taxon>
        <taxon>Bacillota</taxon>
        <taxon>Clostridia</taxon>
        <taxon>Eubacteriales</taxon>
        <taxon>Clostridiaceae</taxon>
        <taxon>Clostridium</taxon>
    </lineage>
</organism>
<reference evidence="10" key="2">
    <citation type="journal article" date="2022" name="Nat. Biotechnol.">
        <title>Carbon-negative production of acetone and isopropanol by gas fermentation at industrial pilot scale.</title>
        <authorList>
            <person name="Liew F.E."/>
            <person name="Nogle R."/>
            <person name="Abdalla T."/>
            <person name="Rasor B.J."/>
            <person name="Canter C."/>
            <person name="Jensen R.O."/>
            <person name="Wang L."/>
            <person name="Strutz J."/>
            <person name="Chirania P."/>
            <person name="De Tissera S."/>
            <person name="Mueller A.P."/>
            <person name="Ruan Z."/>
            <person name="Gao A."/>
            <person name="Tran L."/>
            <person name="Engle N.L."/>
            <person name="Bromley J.C."/>
            <person name="Daniell J."/>
            <person name="Conrado R."/>
            <person name="Tschaplinski T.J."/>
            <person name="Giannone R.J."/>
            <person name="Hettich R.L."/>
            <person name="Karim A.S."/>
            <person name="Simpson S.D."/>
            <person name="Brown S.D."/>
            <person name="Leang C."/>
            <person name="Jewett M.C."/>
            <person name="Kopke M."/>
        </authorList>
    </citation>
    <scope>NUCLEOTIDE SEQUENCE</scope>
    <source>
        <strain evidence="10">DJ080</strain>
    </source>
</reference>
<dbReference type="AlphaFoldDB" id="A0AAX0BAX6"/>
<keyword evidence="3 7" id="KW-0812">Transmembrane</keyword>
<comment type="caution">
    <text evidence="10">The sequence shown here is derived from an EMBL/GenBank/DDBJ whole genome shotgun (WGS) entry which is preliminary data.</text>
</comment>
<dbReference type="PANTHER" id="PTHR30572:SF4">
    <property type="entry name" value="ABC TRANSPORTER PERMEASE YTRF"/>
    <property type="match status" value="1"/>
</dbReference>
<feature type="domain" description="MacB-like periplasmic core" evidence="9">
    <location>
        <begin position="90"/>
        <end position="180"/>
    </location>
</feature>